<dbReference type="InterPro" id="IPR035897">
    <property type="entry name" value="Toll_tir_struct_dom_sf"/>
</dbReference>
<dbReference type="Gene3D" id="2.60.40.10">
    <property type="entry name" value="Immunoglobulins"/>
    <property type="match status" value="3"/>
</dbReference>
<evidence type="ECO:0000256" key="2">
    <source>
        <dbReference type="ARBA" id="ARBA00023136"/>
    </source>
</evidence>
<organism evidence="10 11">
    <name type="scientific">Mytilus galloprovincialis</name>
    <name type="common">Mediterranean mussel</name>
    <dbReference type="NCBI Taxonomy" id="29158"/>
    <lineage>
        <taxon>Eukaryota</taxon>
        <taxon>Metazoa</taxon>
        <taxon>Spiralia</taxon>
        <taxon>Lophotrochozoa</taxon>
        <taxon>Mollusca</taxon>
        <taxon>Bivalvia</taxon>
        <taxon>Autobranchia</taxon>
        <taxon>Pteriomorphia</taxon>
        <taxon>Mytilida</taxon>
        <taxon>Mytiloidea</taxon>
        <taxon>Mytilidae</taxon>
        <taxon>Mytilinae</taxon>
        <taxon>Mytilus</taxon>
    </lineage>
</organism>
<accession>A0A8B6EH40</accession>
<dbReference type="GO" id="GO:0050839">
    <property type="term" value="F:cell adhesion molecule binding"/>
    <property type="evidence" value="ECO:0007669"/>
    <property type="project" value="TreeGrafter"/>
</dbReference>
<dbReference type="Proteomes" id="UP000596742">
    <property type="component" value="Unassembled WGS sequence"/>
</dbReference>
<feature type="signal peptide" evidence="7">
    <location>
        <begin position="1"/>
        <end position="22"/>
    </location>
</feature>
<evidence type="ECO:0000313" key="11">
    <source>
        <dbReference type="Proteomes" id="UP000596742"/>
    </source>
</evidence>
<keyword evidence="3" id="KW-1015">Disulfide bond</keyword>
<keyword evidence="11" id="KW-1185">Reference proteome</keyword>
<dbReference type="InterPro" id="IPR007110">
    <property type="entry name" value="Ig-like_dom"/>
</dbReference>
<feature type="chain" id="PRO_5032367055" evidence="7">
    <location>
        <begin position="23"/>
        <end position="953"/>
    </location>
</feature>
<dbReference type="AlphaFoldDB" id="A0A8B6EH40"/>
<dbReference type="InterPro" id="IPR036179">
    <property type="entry name" value="Ig-like_dom_sf"/>
</dbReference>
<evidence type="ECO:0000256" key="7">
    <source>
        <dbReference type="SAM" id="SignalP"/>
    </source>
</evidence>
<dbReference type="Pfam" id="PF13927">
    <property type="entry name" value="Ig_3"/>
    <property type="match status" value="1"/>
</dbReference>
<dbReference type="InterPro" id="IPR051275">
    <property type="entry name" value="Cell_adhesion_signaling"/>
</dbReference>
<keyword evidence="5" id="KW-0393">Immunoglobulin domain</keyword>
<dbReference type="SUPFAM" id="SSF48726">
    <property type="entry name" value="Immunoglobulin"/>
    <property type="match status" value="2"/>
</dbReference>
<evidence type="ECO:0000256" key="3">
    <source>
        <dbReference type="ARBA" id="ARBA00023157"/>
    </source>
</evidence>
<keyword evidence="7" id="KW-0732">Signal</keyword>
<feature type="compositionally biased region" description="Basic and acidic residues" evidence="6">
    <location>
        <begin position="714"/>
        <end position="724"/>
    </location>
</feature>
<evidence type="ECO:0000313" key="10">
    <source>
        <dbReference type="EMBL" id="VDI34016.1"/>
    </source>
</evidence>
<proteinExistence type="predicted"/>
<sequence length="953" mass="108411">MDRHRLRNILSIVLFSCELVLTKEVIYKSLESKVTLVCPVETTRDITWTGPPEHTIYAIGTDVSPHVSTLVEIKETVPDKKSALFIHRFTEDISGEFRCSDGINEREFNLVIKRDPSGIAIVGATGGKITTVEGREHNFECSVTRGQPGGNITWSTDGAVVAINKPSSVYYKLIPQRSDNGKLFKCEAFNSEGESILESSVRLSVFYIPNISFSPNQTITVKEGEEAELICINDGNDPDATTVWKIQRTKTIVSKNDKLNFKNVNRKDAGLYTCRIDTQSGVYEDNAKVVVQYAPTIDIRYFPRERKMKCIPSGIPDRYMFRDWEHTTEYNDHIRFLSITKEGNTATLNVTGTNNHRDRGIYICRASNNISSTDGMFVMQKYNLSLNDIPYFVSSTKKTQYEVYLKTVMIEIKFVSVPEYNSYNIYKNGSTFVDYTSAIQRNMKLTDKMYGKNVSVKGSILSLQIKLDTLEYFTSFQIVIKNALGSSNHAIKLVSASAPFMPKILQTIAKQTQIFVVWKPGFNGGFPQWFIVEYKAIGDIYWRNHTTRSSNSIVIDGLHPATKYLIRMFSRNMIADSYRTAEVAIQTGRLKHRYKERIVPGVNVQTHEGNFGESAHYTEIIEDDNPEPTSQEGSKRKAIVGIQRTTTSLVFQSCVDLLEKGETSASLYAKATSEKVVKLSRTKELLKDESCFRGQHNVNSKLISSCNETARTIKDDTTQEDRTKNLSSVKKSSKTNQDKRLLHNNTSVCESYETTTDERNENKIPSEEYRSVYEAHGIPEPVVHTTDKQNEKTISVICEPVNDVVILHPDRSEDVELANKILKHLMTIVPGLKGDLHNDVFLPGKRIFQVDHLFKSHYIFILITPFYSLPESSKLHYQVDMMLRDSLEHLEKKGRIIPVLVEKNIELPIEFASIKPLKFYLTYDGEQIDKSQYFSRIKKLFGTKLNRENSCTF</sequence>
<dbReference type="Gene3D" id="3.40.50.10140">
    <property type="entry name" value="Toll/interleukin-1 receptor homology (TIR) domain"/>
    <property type="match status" value="1"/>
</dbReference>
<dbReference type="InterPro" id="IPR003599">
    <property type="entry name" value="Ig_sub"/>
</dbReference>
<dbReference type="PROSITE" id="PS50835">
    <property type="entry name" value="IG_LIKE"/>
    <property type="match status" value="2"/>
</dbReference>
<dbReference type="InterPro" id="IPR003598">
    <property type="entry name" value="Ig_sub2"/>
</dbReference>
<dbReference type="PANTHER" id="PTHR11640">
    <property type="entry name" value="NEPHRIN"/>
    <property type="match status" value="1"/>
</dbReference>
<dbReference type="SMART" id="SM00409">
    <property type="entry name" value="IG"/>
    <property type="match status" value="3"/>
</dbReference>
<dbReference type="GO" id="GO:0005911">
    <property type="term" value="C:cell-cell junction"/>
    <property type="evidence" value="ECO:0007669"/>
    <property type="project" value="TreeGrafter"/>
</dbReference>
<keyword evidence="4" id="KW-0325">Glycoprotein</keyword>
<dbReference type="InterPro" id="IPR013162">
    <property type="entry name" value="CD80_C2-set"/>
</dbReference>
<dbReference type="GO" id="GO:0005886">
    <property type="term" value="C:plasma membrane"/>
    <property type="evidence" value="ECO:0007669"/>
    <property type="project" value="TreeGrafter"/>
</dbReference>
<keyword evidence="2" id="KW-0472">Membrane</keyword>
<evidence type="ECO:0000259" key="9">
    <source>
        <dbReference type="PROSITE" id="PS50853"/>
    </source>
</evidence>
<feature type="domain" description="Fibronectin type-III" evidence="9">
    <location>
        <begin position="498"/>
        <end position="590"/>
    </location>
</feature>
<dbReference type="GO" id="GO:0098609">
    <property type="term" value="P:cell-cell adhesion"/>
    <property type="evidence" value="ECO:0007669"/>
    <property type="project" value="TreeGrafter"/>
</dbReference>
<dbReference type="EMBL" id="UYJE01005107">
    <property type="protein sequence ID" value="VDI34016.1"/>
    <property type="molecule type" value="Genomic_DNA"/>
</dbReference>
<dbReference type="Pfam" id="PF08205">
    <property type="entry name" value="C2-set_2"/>
    <property type="match status" value="1"/>
</dbReference>
<feature type="domain" description="Ig-like" evidence="8">
    <location>
        <begin position="209"/>
        <end position="290"/>
    </location>
</feature>
<comment type="subcellular location">
    <subcellularLocation>
        <location evidence="1">Membrane</location>
        <topology evidence="1">Single-pass type I membrane protein</topology>
    </subcellularLocation>
</comment>
<evidence type="ECO:0000256" key="6">
    <source>
        <dbReference type="SAM" id="MobiDB-lite"/>
    </source>
</evidence>
<evidence type="ECO:0000259" key="8">
    <source>
        <dbReference type="PROSITE" id="PS50835"/>
    </source>
</evidence>
<dbReference type="PROSITE" id="PS50853">
    <property type="entry name" value="FN3"/>
    <property type="match status" value="1"/>
</dbReference>
<protein>
    <submittedName>
        <fullName evidence="10">Uncharacterized protein</fullName>
    </submittedName>
</protein>
<dbReference type="InterPro" id="IPR003961">
    <property type="entry name" value="FN3_dom"/>
</dbReference>
<dbReference type="OrthoDB" id="10028801at2759"/>
<feature type="domain" description="Ig-like" evidence="8">
    <location>
        <begin position="116"/>
        <end position="204"/>
    </location>
</feature>
<dbReference type="SMART" id="SM00408">
    <property type="entry name" value="IGc2"/>
    <property type="match status" value="1"/>
</dbReference>
<dbReference type="PANTHER" id="PTHR11640:SF31">
    <property type="entry name" value="IRREGULAR CHIASM C-ROUGHEST PROTEIN-RELATED"/>
    <property type="match status" value="1"/>
</dbReference>
<name>A0A8B6EH40_MYTGA</name>
<dbReference type="SUPFAM" id="SSF49265">
    <property type="entry name" value="Fibronectin type III"/>
    <property type="match status" value="1"/>
</dbReference>
<feature type="region of interest" description="Disordered" evidence="6">
    <location>
        <begin position="714"/>
        <end position="740"/>
    </location>
</feature>
<dbReference type="InterPro" id="IPR036116">
    <property type="entry name" value="FN3_sf"/>
</dbReference>
<evidence type="ECO:0000256" key="5">
    <source>
        <dbReference type="ARBA" id="ARBA00023319"/>
    </source>
</evidence>
<gene>
    <name evidence="10" type="ORF">MGAL_10B006514</name>
</gene>
<dbReference type="InterPro" id="IPR013783">
    <property type="entry name" value="Ig-like_fold"/>
</dbReference>
<evidence type="ECO:0000256" key="1">
    <source>
        <dbReference type="ARBA" id="ARBA00004479"/>
    </source>
</evidence>
<reference evidence="10" key="1">
    <citation type="submission" date="2018-11" db="EMBL/GenBank/DDBJ databases">
        <authorList>
            <person name="Alioto T."/>
            <person name="Alioto T."/>
        </authorList>
    </citation>
    <scope>NUCLEOTIDE SEQUENCE</scope>
</reference>
<dbReference type="CDD" id="cd00063">
    <property type="entry name" value="FN3"/>
    <property type="match status" value="1"/>
</dbReference>
<evidence type="ECO:0000256" key="4">
    <source>
        <dbReference type="ARBA" id="ARBA00023180"/>
    </source>
</evidence>
<comment type="caution">
    <text evidence="10">The sequence shown here is derived from an EMBL/GenBank/DDBJ whole genome shotgun (WGS) entry which is preliminary data.</text>
</comment>